<evidence type="ECO:0000256" key="1">
    <source>
        <dbReference type="ARBA" id="ARBA00006525"/>
    </source>
</evidence>
<dbReference type="Pfam" id="PF02481">
    <property type="entry name" value="DNA_processg_A"/>
    <property type="match status" value="1"/>
</dbReference>
<dbReference type="Pfam" id="PF21102">
    <property type="entry name" value="DprA_N"/>
    <property type="match status" value="1"/>
</dbReference>
<dbReference type="Gene3D" id="3.40.50.450">
    <property type="match status" value="1"/>
</dbReference>
<dbReference type="InterPro" id="IPR003488">
    <property type="entry name" value="DprA"/>
</dbReference>
<evidence type="ECO:0000259" key="3">
    <source>
        <dbReference type="Pfam" id="PF17782"/>
    </source>
</evidence>
<dbReference type="OrthoDB" id="9785707at2"/>
<dbReference type="NCBIfam" id="TIGR00732">
    <property type="entry name" value="dprA"/>
    <property type="match status" value="1"/>
</dbReference>
<feature type="domain" description="DprA winged helix" evidence="3">
    <location>
        <begin position="332"/>
        <end position="383"/>
    </location>
</feature>
<organism evidence="4 5">
    <name type="scientific">Rhodoplanes roseus</name>
    <dbReference type="NCBI Taxonomy" id="29409"/>
    <lineage>
        <taxon>Bacteria</taxon>
        <taxon>Pseudomonadati</taxon>
        <taxon>Pseudomonadota</taxon>
        <taxon>Alphaproteobacteria</taxon>
        <taxon>Hyphomicrobiales</taxon>
        <taxon>Nitrobacteraceae</taxon>
        <taxon>Rhodoplanes</taxon>
    </lineage>
</organism>
<comment type="similarity">
    <text evidence="1">Belongs to the DprA/Smf family.</text>
</comment>
<dbReference type="PANTHER" id="PTHR43022:SF1">
    <property type="entry name" value="PROTEIN SMF"/>
    <property type="match status" value="1"/>
</dbReference>
<evidence type="ECO:0000313" key="5">
    <source>
        <dbReference type="Proteomes" id="UP000249130"/>
    </source>
</evidence>
<protein>
    <submittedName>
        <fullName evidence="4">DNA-protecting protein DprA</fullName>
    </submittedName>
</protein>
<dbReference type="InterPro" id="IPR041614">
    <property type="entry name" value="DprA_WH"/>
</dbReference>
<comment type="caution">
    <text evidence="4">The sequence shown here is derived from an EMBL/GenBank/DDBJ whole genome shotgun (WGS) entry which is preliminary data.</text>
</comment>
<dbReference type="InterPro" id="IPR036388">
    <property type="entry name" value="WH-like_DNA-bd_sf"/>
</dbReference>
<proteinExistence type="inferred from homology"/>
<dbReference type="Proteomes" id="UP000249130">
    <property type="component" value="Unassembled WGS sequence"/>
</dbReference>
<evidence type="ECO:0000313" key="4">
    <source>
        <dbReference type="EMBL" id="RAI45636.1"/>
    </source>
</evidence>
<feature type="domain" description="Smf/DprA SLOG" evidence="2">
    <location>
        <begin position="101"/>
        <end position="306"/>
    </location>
</feature>
<dbReference type="EMBL" id="NPEX01000011">
    <property type="protein sequence ID" value="RAI45636.1"/>
    <property type="molecule type" value="Genomic_DNA"/>
</dbReference>
<accession>A0A327L5K5</accession>
<dbReference type="InterPro" id="IPR057666">
    <property type="entry name" value="DrpA_SLOG"/>
</dbReference>
<evidence type="ECO:0000259" key="2">
    <source>
        <dbReference type="Pfam" id="PF02481"/>
    </source>
</evidence>
<sequence length="391" mass="41248">MPCVSEAAVRSAVRQGECPVSAGVRLTDEQRLDWLRLIRSENVGPRTFRALLNRFGGARAALAALPDLARRGGAVRPVHVTTSAEAERELATARRHGVVFVALGEPDYPAALQAIDDAPPLLGVRGRIDLLAQPAVGIVGARNASAAGLMIAERLARELAEAGFAIVSGLARGIDGAAHRGSLGRGTIAVVAGGQDRPYPPEHIDLLEAIARDGAVVSEMPMGWVPRGRDFPRRNRIISGLVLGVVVVEAARRSGSLITARRALEHGREVFAVPGSPLDPRNEGTNDLLKQGATLVTAAADVVAALEPMVGRDFERPLDEPAPITLSLPLELPPDGRTRDGITALLGPTPVAVDDLIRWSGAAPATVQITLLELELAGRLDRQRSGRVALL</sequence>
<dbReference type="SUPFAM" id="SSF102405">
    <property type="entry name" value="MCP/YpsA-like"/>
    <property type="match status" value="1"/>
</dbReference>
<name>A0A327L5K5_9BRAD</name>
<dbReference type="PANTHER" id="PTHR43022">
    <property type="entry name" value="PROTEIN SMF"/>
    <property type="match status" value="1"/>
</dbReference>
<dbReference type="Pfam" id="PF17782">
    <property type="entry name" value="WHD_DprA"/>
    <property type="match status" value="1"/>
</dbReference>
<dbReference type="AlphaFoldDB" id="A0A327L5K5"/>
<keyword evidence="5" id="KW-1185">Reference proteome</keyword>
<gene>
    <name evidence="4" type="primary">dprA</name>
    <name evidence="4" type="ORF">CH341_03065</name>
</gene>
<dbReference type="Gene3D" id="1.10.10.10">
    <property type="entry name" value="Winged helix-like DNA-binding domain superfamily/Winged helix DNA-binding domain"/>
    <property type="match status" value="1"/>
</dbReference>
<dbReference type="GO" id="GO:0009294">
    <property type="term" value="P:DNA-mediated transformation"/>
    <property type="evidence" value="ECO:0007669"/>
    <property type="project" value="InterPro"/>
</dbReference>
<reference evidence="4 5" key="1">
    <citation type="submission" date="2017-07" db="EMBL/GenBank/DDBJ databases">
        <title>Draft Genome Sequences of Select Purple Nonsulfur Bacteria.</title>
        <authorList>
            <person name="Lasarre B."/>
            <person name="Mckinlay J.B."/>
        </authorList>
    </citation>
    <scope>NUCLEOTIDE SEQUENCE [LARGE SCALE GENOMIC DNA]</scope>
    <source>
        <strain evidence="4 5">DSM 5909</strain>
    </source>
</reference>